<protein>
    <submittedName>
        <fullName evidence="2">Uncharacterized protein</fullName>
    </submittedName>
</protein>
<dbReference type="RefSeq" id="XP_007514516.1">
    <property type="nucleotide sequence ID" value="XM_007514454.1"/>
</dbReference>
<feature type="region of interest" description="Disordered" evidence="1">
    <location>
        <begin position="1"/>
        <end position="38"/>
    </location>
</feature>
<keyword evidence="3" id="KW-1185">Reference proteome</keyword>
<dbReference type="KEGG" id="bpg:Bathy02g01060"/>
<name>K8EAI2_9CHLO</name>
<dbReference type="PANTHER" id="PTHR13452:SF10">
    <property type="entry name" value="THUMP DOMAIN-CONTAINING PROTEIN 1"/>
    <property type="match status" value="1"/>
</dbReference>
<gene>
    <name evidence="2" type="ORF">Bathy02g01060</name>
</gene>
<dbReference type="Gene3D" id="3.30.2300.10">
    <property type="entry name" value="THUMP superfamily"/>
    <property type="match status" value="1"/>
</dbReference>
<dbReference type="OrthoDB" id="495938at2759"/>
<evidence type="ECO:0000313" key="3">
    <source>
        <dbReference type="Proteomes" id="UP000198341"/>
    </source>
</evidence>
<evidence type="ECO:0000313" key="2">
    <source>
        <dbReference type="EMBL" id="CCO14756.1"/>
    </source>
</evidence>
<dbReference type="AlphaFoldDB" id="K8EAI2"/>
<dbReference type="EMBL" id="FO082277">
    <property type="protein sequence ID" value="CCO14756.1"/>
    <property type="molecule type" value="Genomic_DNA"/>
</dbReference>
<dbReference type="STRING" id="41875.K8EAI2"/>
<dbReference type="CDD" id="cd11717">
    <property type="entry name" value="THUMP_THUMPD1_like"/>
    <property type="match status" value="1"/>
</dbReference>
<sequence>MSSSQQQEQQEEEHKVTPEFPKGEEYPSGRGEDATTTTQSSFAAWEFAQGPFHGKKGFLVTSLAPGSVIHAAKEAAKVLNDTYFSMSYNAHRIQGERPFKEAVPMYIDQCDSALFVALKPDDTDANPALLAKAILEEAAEGTWAKLEHVCRIIPVENCADSAEFEKLADEVVPLHFPKKEVPDPEKRKTFEVRFEQHCPAEGKHDEARSKKIVELFAARVPEETYKVNLSNPQSTVLVVECGKTFFCGVVDDYEGKMKKCNVREFKKAEKEHHHEAAAAKET</sequence>
<reference evidence="2 3" key="1">
    <citation type="submission" date="2011-10" db="EMBL/GenBank/DDBJ databases">
        <authorList>
            <person name="Genoscope - CEA"/>
        </authorList>
    </citation>
    <scope>NUCLEOTIDE SEQUENCE [LARGE SCALE GENOMIC DNA]</scope>
    <source>
        <strain evidence="2 3">RCC 1105</strain>
    </source>
</reference>
<evidence type="ECO:0000256" key="1">
    <source>
        <dbReference type="SAM" id="MobiDB-lite"/>
    </source>
</evidence>
<dbReference type="InterPro" id="IPR040183">
    <property type="entry name" value="THUMPD1-like"/>
</dbReference>
<dbReference type="GeneID" id="19017220"/>
<feature type="compositionally biased region" description="Basic and acidic residues" evidence="1">
    <location>
        <begin position="12"/>
        <end position="33"/>
    </location>
</feature>
<accession>K8EAI2</accession>
<organism evidence="2 3">
    <name type="scientific">Bathycoccus prasinos</name>
    <dbReference type="NCBI Taxonomy" id="41875"/>
    <lineage>
        <taxon>Eukaryota</taxon>
        <taxon>Viridiplantae</taxon>
        <taxon>Chlorophyta</taxon>
        <taxon>Mamiellophyceae</taxon>
        <taxon>Mamiellales</taxon>
        <taxon>Bathycoccaceae</taxon>
        <taxon>Bathycoccus</taxon>
    </lineage>
</organism>
<dbReference type="Proteomes" id="UP000198341">
    <property type="component" value="Chromosome 2"/>
</dbReference>
<dbReference type="SUPFAM" id="SSF143437">
    <property type="entry name" value="THUMP domain-like"/>
    <property type="match status" value="1"/>
</dbReference>
<proteinExistence type="predicted"/>
<dbReference type="GO" id="GO:0006400">
    <property type="term" value="P:tRNA modification"/>
    <property type="evidence" value="ECO:0007669"/>
    <property type="project" value="InterPro"/>
</dbReference>
<dbReference type="GO" id="GO:0003723">
    <property type="term" value="F:RNA binding"/>
    <property type="evidence" value="ECO:0007669"/>
    <property type="project" value="InterPro"/>
</dbReference>
<dbReference type="PANTHER" id="PTHR13452">
    <property type="entry name" value="THUMP DOMAIN CONTAINING PROTEIN 1-RELATED"/>
    <property type="match status" value="1"/>
</dbReference>